<evidence type="ECO:0000259" key="1">
    <source>
        <dbReference type="Pfam" id="PF05028"/>
    </source>
</evidence>
<dbReference type="GO" id="GO:0006282">
    <property type="term" value="P:regulation of DNA repair"/>
    <property type="evidence" value="ECO:0007669"/>
    <property type="project" value="InterPro"/>
</dbReference>
<protein>
    <recommendedName>
        <fullName evidence="1">PARG catalytic Macro domain-containing protein</fullName>
    </recommendedName>
</protein>
<reference evidence="2 3" key="1">
    <citation type="journal article" date="2016" name="Nat. Commun.">
        <title>Ectomycorrhizal ecology is imprinted in the genome of the dominant symbiotic fungus Cenococcum geophilum.</title>
        <authorList>
            <consortium name="DOE Joint Genome Institute"/>
            <person name="Peter M."/>
            <person name="Kohler A."/>
            <person name="Ohm R.A."/>
            <person name="Kuo A."/>
            <person name="Krutzmann J."/>
            <person name="Morin E."/>
            <person name="Arend M."/>
            <person name="Barry K.W."/>
            <person name="Binder M."/>
            <person name="Choi C."/>
            <person name="Clum A."/>
            <person name="Copeland A."/>
            <person name="Grisel N."/>
            <person name="Haridas S."/>
            <person name="Kipfer T."/>
            <person name="LaButti K."/>
            <person name="Lindquist E."/>
            <person name="Lipzen A."/>
            <person name="Maire R."/>
            <person name="Meier B."/>
            <person name="Mihaltcheva S."/>
            <person name="Molinier V."/>
            <person name="Murat C."/>
            <person name="Poggeler S."/>
            <person name="Quandt C.A."/>
            <person name="Sperisen C."/>
            <person name="Tritt A."/>
            <person name="Tisserant E."/>
            <person name="Crous P.W."/>
            <person name="Henrissat B."/>
            <person name="Nehls U."/>
            <person name="Egli S."/>
            <person name="Spatafora J.W."/>
            <person name="Grigoriev I.V."/>
            <person name="Martin F.M."/>
        </authorList>
    </citation>
    <scope>NUCLEOTIDE SEQUENCE [LARGE SCALE GENOMIC DNA]</scope>
    <source>
        <strain evidence="2 3">CBS 207.34</strain>
    </source>
</reference>
<accession>A0A8E2JPC9</accession>
<gene>
    <name evidence="2" type="ORF">AOQ84DRAFT_391380</name>
</gene>
<organism evidence="2 3">
    <name type="scientific">Glonium stellatum</name>
    <dbReference type="NCBI Taxonomy" id="574774"/>
    <lineage>
        <taxon>Eukaryota</taxon>
        <taxon>Fungi</taxon>
        <taxon>Dikarya</taxon>
        <taxon>Ascomycota</taxon>
        <taxon>Pezizomycotina</taxon>
        <taxon>Dothideomycetes</taxon>
        <taxon>Pleosporomycetidae</taxon>
        <taxon>Gloniales</taxon>
        <taxon>Gloniaceae</taxon>
        <taxon>Glonium</taxon>
    </lineage>
</organism>
<proteinExistence type="predicted"/>
<dbReference type="EMBL" id="KV750463">
    <property type="protein sequence ID" value="OCL04649.1"/>
    <property type="molecule type" value="Genomic_DNA"/>
</dbReference>
<keyword evidence="3" id="KW-1185">Reference proteome</keyword>
<dbReference type="OrthoDB" id="1937899at2759"/>
<evidence type="ECO:0000313" key="2">
    <source>
        <dbReference type="EMBL" id="OCL04649.1"/>
    </source>
</evidence>
<dbReference type="AlphaFoldDB" id="A0A8E2JPC9"/>
<sequence>MIYQLPTNPSIASSDPLGICDDECPSQALVLQQLIENVVNDLPADLLLLPTLIEDIAYTVHANGRLDTSCLRHFLYTNKSDGTVDAAQNLLKAALSLPQLFPTNTIATLPFPSSAATYASYTGFQINSLLAHQFLGTLQQPPSNNWGLPCFTSWFAANPAHTQAVNGYIRTLLHHFTNGGYEKSDSFTFLTQRADLMPDPSQCDSIPRIQLCVVYEEFEPSSTPNDPSPFVLVAAHAQPGPGPTATHEERLQAASPALSTSAIFTPSIPLDCAVITSAFPVNASWKGHNRTARLDQLHPPDARPLRHYILADALALDEVEEEGSGALKDIQSGRIEREIRKLYAAFKGAIVMQEEVERQLNAPCVIEAAAWGCQAFGGNVVAKVACMMIAAGLTGVEVRLTLLENRAQEIDAVKQILAQNRTVSTLWSIVTNPKIRVCKSTAELKDFIILS</sequence>
<dbReference type="GO" id="GO:0004649">
    <property type="term" value="F:poly(ADP-ribose) glycohydrolase activity"/>
    <property type="evidence" value="ECO:0007669"/>
    <property type="project" value="InterPro"/>
</dbReference>
<dbReference type="Pfam" id="PF05028">
    <property type="entry name" value="PARG_cat_C"/>
    <property type="match status" value="1"/>
</dbReference>
<evidence type="ECO:0000313" key="3">
    <source>
        <dbReference type="Proteomes" id="UP000250140"/>
    </source>
</evidence>
<dbReference type="Proteomes" id="UP000250140">
    <property type="component" value="Unassembled WGS sequence"/>
</dbReference>
<dbReference type="InterPro" id="IPR046372">
    <property type="entry name" value="PARG_cat_C"/>
</dbReference>
<feature type="domain" description="PARG catalytic Macro" evidence="1">
    <location>
        <begin position="252"/>
        <end position="404"/>
    </location>
</feature>
<name>A0A8E2JPC9_9PEZI</name>